<name>A0A0D2NF21_HYPSF</name>
<reference evidence="3" key="1">
    <citation type="submission" date="2014-04" db="EMBL/GenBank/DDBJ databases">
        <title>Evolutionary Origins and Diversification of the Mycorrhizal Mutualists.</title>
        <authorList>
            <consortium name="DOE Joint Genome Institute"/>
            <consortium name="Mycorrhizal Genomics Consortium"/>
            <person name="Kohler A."/>
            <person name="Kuo A."/>
            <person name="Nagy L.G."/>
            <person name="Floudas D."/>
            <person name="Copeland A."/>
            <person name="Barry K.W."/>
            <person name="Cichocki N."/>
            <person name="Veneault-Fourrey C."/>
            <person name="LaButti K."/>
            <person name="Lindquist E.A."/>
            <person name="Lipzen A."/>
            <person name="Lundell T."/>
            <person name="Morin E."/>
            <person name="Murat C."/>
            <person name="Riley R."/>
            <person name="Ohm R."/>
            <person name="Sun H."/>
            <person name="Tunlid A."/>
            <person name="Henrissat B."/>
            <person name="Grigoriev I.V."/>
            <person name="Hibbett D.S."/>
            <person name="Martin F."/>
        </authorList>
    </citation>
    <scope>NUCLEOTIDE SEQUENCE [LARGE SCALE GENOMIC DNA]</scope>
    <source>
        <strain evidence="3">FD-334 SS-4</strain>
    </source>
</reference>
<proteinExistence type="predicted"/>
<evidence type="ECO:0008006" key="4">
    <source>
        <dbReference type="Google" id="ProtNLM"/>
    </source>
</evidence>
<keyword evidence="3" id="KW-1185">Reference proteome</keyword>
<evidence type="ECO:0000313" key="2">
    <source>
        <dbReference type="EMBL" id="KJA17604.1"/>
    </source>
</evidence>
<feature type="signal peptide" evidence="1">
    <location>
        <begin position="1"/>
        <end position="19"/>
    </location>
</feature>
<dbReference type="Proteomes" id="UP000054270">
    <property type="component" value="Unassembled WGS sequence"/>
</dbReference>
<evidence type="ECO:0000256" key="1">
    <source>
        <dbReference type="SAM" id="SignalP"/>
    </source>
</evidence>
<evidence type="ECO:0000313" key="3">
    <source>
        <dbReference type="Proteomes" id="UP000054270"/>
    </source>
</evidence>
<accession>A0A0D2NF21</accession>
<dbReference type="EMBL" id="KN817601">
    <property type="protein sequence ID" value="KJA17604.1"/>
    <property type="molecule type" value="Genomic_DNA"/>
</dbReference>
<dbReference type="AlphaFoldDB" id="A0A0D2NF21"/>
<protein>
    <recommendedName>
        <fullName evidence="4">Apple domain-containing protein</fullName>
    </recommendedName>
</protein>
<feature type="chain" id="PRO_5002259615" description="Apple domain-containing protein" evidence="1">
    <location>
        <begin position="20"/>
        <end position="279"/>
    </location>
</feature>
<gene>
    <name evidence="2" type="ORF">HYPSUDRAFT_70598</name>
</gene>
<dbReference type="Gene3D" id="2.60.120.260">
    <property type="entry name" value="Galactose-binding domain-like"/>
    <property type="match status" value="1"/>
</dbReference>
<sequence>MESFFQIFLLSVITRGVIGLSLEQSHQNNARDTTPVTPAGFQLAFGPLTAATSAPFYMGFVSIDTYDVAACAALCKSRDPDSVGGACQFFNIWTPVVNGTTSTSSCSLYSRPTDASTATNIPDPESGLAVSLSRGYVRTSVDPNGGFESTPSGWTVSLGSAISTNSAAIAHTGTGVARLLSVPAVPATLAPAAALATVSGSPYVITFFEETTNITASGNATLAVKWNGNLVFSVDGFFGGSWRYHSIPVTAVGADTLQFSATGTTIAEIDVDDVYVLIA</sequence>
<keyword evidence="1" id="KW-0732">Signal</keyword>
<dbReference type="STRING" id="945553.A0A0D2NF21"/>
<organism evidence="2 3">
    <name type="scientific">Hypholoma sublateritium (strain FD-334 SS-4)</name>
    <dbReference type="NCBI Taxonomy" id="945553"/>
    <lineage>
        <taxon>Eukaryota</taxon>
        <taxon>Fungi</taxon>
        <taxon>Dikarya</taxon>
        <taxon>Basidiomycota</taxon>
        <taxon>Agaricomycotina</taxon>
        <taxon>Agaricomycetes</taxon>
        <taxon>Agaricomycetidae</taxon>
        <taxon>Agaricales</taxon>
        <taxon>Agaricineae</taxon>
        <taxon>Strophariaceae</taxon>
        <taxon>Hypholoma</taxon>
    </lineage>
</organism>
<dbReference type="OrthoDB" id="271448at2759"/>